<protein>
    <submittedName>
        <fullName evidence="2">Uncharacterized protein</fullName>
    </submittedName>
</protein>
<name>A0A409XHH5_PSICY</name>
<reference evidence="2 3" key="1">
    <citation type="journal article" date="2018" name="Evol. Lett.">
        <title>Horizontal gene cluster transfer increased hallucinogenic mushroom diversity.</title>
        <authorList>
            <person name="Reynolds H.T."/>
            <person name="Vijayakumar V."/>
            <person name="Gluck-Thaler E."/>
            <person name="Korotkin H.B."/>
            <person name="Matheny P.B."/>
            <person name="Slot J.C."/>
        </authorList>
    </citation>
    <scope>NUCLEOTIDE SEQUENCE [LARGE SCALE GENOMIC DNA]</scope>
    <source>
        <strain evidence="2 3">2631</strain>
    </source>
</reference>
<dbReference type="AlphaFoldDB" id="A0A409XHH5"/>
<sequence>MIVGRWKWQDDGWGKPTAPSFHCGRFMLQRVFVKTLERCTSYGQSWKLLRAECHDSWVRAAEASISDLGIGFLNFSWVRYSLIRLSNYLGSCKTCETHSEDDILAQILAITDSSEDDQEDSTSEASRPVRPKMWNTRCTPKENPATETRRAPAVFHVQDDDYGSSPIKPRNIIPTEKNIWVFGGGAGQVLPDCWMFWKDQGFRSHPSFFRTLPLDSTEAKSQVFEVPFPKSTKLEEFEPENSNDEKTLALSAQSFIDEAGPQSGTEASRRVFLLGREREKGTSQNQDKYLILDLEKDNICLPIENVEISVDLDSLIWVTSIANFKACAIHLNLTPVYQKKAAFSTHNFVYVNLVSPPRNQDELDHPQSRLLQDVRLSRIPHLRFGFCGEAERRINFYVFFPRMIHQNEKTHRYATLLPMPVQELWYDSVIIPSCNLAFKGIPGFAEYIPSNLADLWNRAGDKKAQTHLICEPQIDRLMVAIEHLIKDDPGLLSCFGSCFIVADGRGMKLATKQCVHPMRAEASSSMDFNLVKDMFSDLNWDQMLDPRLGGLYLDRGISIHSNYKEHLVALWRLQSLRDSFDALGTKKGVVHHFSTLASYGGIKAEMQEKFKEETNLVSRICYCLAFQLVRNPGLDEYLCRDEDIIHRSKRFIGACKKWTEQLRSGITRSFGVRDEIRGLAGTILTHLPGAIEQAKTWLRSNPILWIKSSTFFTFLERRFTELCLLHERCFNFRLLNYRTMSLVIGHLLHHSLVTPIIKNMPITAVFRELRFEEVMMGWGIFLLHDLDWKKMKLLGVPDEDSAGLVNAYKLPFKQATLKKEVPLLKLCPQAISKDYPWGEMVTDSRLKELLQTVPSQFLKTPSPQLPGDLTHPDSALIFMAFTTQIWLLLSHQFNFVPDAPPRNLEEATAIWTLVNMQKLFGDISVLPTYDGVEQELETGRPGNIIFRRRRKFFFPEPDRLDESPLKPFTTHNAYYLHTYHAILATQTKQQVEKLNHDLDVIFDTLQCLPASVYDRKRDLIWKTREGKLEFVVNAIYYRVKGILYEKENPVARRGQLNAPALQKKLHEHL</sequence>
<dbReference type="Proteomes" id="UP000283269">
    <property type="component" value="Unassembled WGS sequence"/>
</dbReference>
<accession>A0A409XHH5</accession>
<dbReference type="OrthoDB" id="3057432at2759"/>
<evidence type="ECO:0000313" key="3">
    <source>
        <dbReference type="Proteomes" id="UP000283269"/>
    </source>
</evidence>
<gene>
    <name evidence="2" type="ORF">CVT25_001657</name>
</gene>
<dbReference type="InParanoid" id="A0A409XHH5"/>
<evidence type="ECO:0000313" key="2">
    <source>
        <dbReference type="EMBL" id="PPQ90204.1"/>
    </source>
</evidence>
<dbReference type="STRING" id="93625.A0A409XHH5"/>
<comment type="caution">
    <text evidence="2">The sequence shown here is derived from an EMBL/GenBank/DDBJ whole genome shotgun (WGS) entry which is preliminary data.</text>
</comment>
<evidence type="ECO:0000256" key="1">
    <source>
        <dbReference type="SAM" id="MobiDB-lite"/>
    </source>
</evidence>
<organism evidence="2 3">
    <name type="scientific">Psilocybe cyanescens</name>
    <dbReference type="NCBI Taxonomy" id="93625"/>
    <lineage>
        <taxon>Eukaryota</taxon>
        <taxon>Fungi</taxon>
        <taxon>Dikarya</taxon>
        <taxon>Basidiomycota</taxon>
        <taxon>Agaricomycotina</taxon>
        <taxon>Agaricomycetes</taxon>
        <taxon>Agaricomycetidae</taxon>
        <taxon>Agaricales</taxon>
        <taxon>Agaricineae</taxon>
        <taxon>Strophariaceae</taxon>
        <taxon>Psilocybe</taxon>
    </lineage>
</organism>
<keyword evidence="3" id="KW-1185">Reference proteome</keyword>
<dbReference type="EMBL" id="NHYD01001679">
    <property type="protein sequence ID" value="PPQ90204.1"/>
    <property type="molecule type" value="Genomic_DNA"/>
</dbReference>
<proteinExistence type="predicted"/>
<feature type="region of interest" description="Disordered" evidence="1">
    <location>
        <begin position="114"/>
        <end position="146"/>
    </location>
</feature>